<evidence type="ECO:0000313" key="5">
    <source>
        <dbReference type="EMBL" id="MFC7746162.1"/>
    </source>
</evidence>
<dbReference type="InterPro" id="IPR036390">
    <property type="entry name" value="WH_DNA-bd_sf"/>
</dbReference>
<dbReference type="PANTHER" id="PTHR38445">
    <property type="entry name" value="HTH-TYPE TRANSCRIPTIONAL REPRESSOR YTRA"/>
    <property type="match status" value="1"/>
</dbReference>
<accession>A0ABW2UV28</accession>
<dbReference type="CDD" id="cd07377">
    <property type="entry name" value="WHTH_GntR"/>
    <property type="match status" value="1"/>
</dbReference>
<keyword evidence="2" id="KW-0238">DNA-binding</keyword>
<dbReference type="Proteomes" id="UP001596620">
    <property type="component" value="Unassembled WGS sequence"/>
</dbReference>
<protein>
    <submittedName>
        <fullName evidence="5">GntR family transcriptional regulator</fullName>
    </submittedName>
</protein>
<reference evidence="6" key="1">
    <citation type="journal article" date="2019" name="Int. J. Syst. Evol. Microbiol.">
        <title>The Global Catalogue of Microorganisms (GCM) 10K type strain sequencing project: providing services to taxonomists for standard genome sequencing and annotation.</title>
        <authorList>
            <consortium name="The Broad Institute Genomics Platform"/>
            <consortium name="The Broad Institute Genome Sequencing Center for Infectious Disease"/>
            <person name="Wu L."/>
            <person name="Ma J."/>
        </authorList>
    </citation>
    <scope>NUCLEOTIDE SEQUENCE [LARGE SCALE GENOMIC DNA]</scope>
    <source>
        <strain evidence="6">JCM 30234</strain>
    </source>
</reference>
<dbReference type="Pfam" id="PF00392">
    <property type="entry name" value="GntR"/>
    <property type="match status" value="1"/>
</dbReference>
<dbReference type="EMBL" id="JBHTGR010000005">
    <property type="protein sequence ID" value="MFC7746162.1"/>
    <property type="molecule type" value="Genomic_DNA"/>
</dbReference>
<proteinExistence type="predicted"/>
<keyword evidence="1" id="KW-0805">Transcription regulation</keyword>
<keyword evidence="6" id="KW-1185">Reference proteome</keyword>
<dbReference type="SMART" id="SM00345">
    <property type="entry name" value="HTH_GNTR"/>
    <property type="match status" value="1"/>
</dbReference>
<feature type="domain" description="HTH gntR-type" evidence="4">
    <location>
        <begin position="11"/>
        <end position="79"/>
    </location>
</feature>
<dbReference type="InterPro" id="IPR000524">
    <property type="entry name" value="Tscrpt_reg_HTH_GntR"/>
</dbReference>
<gene>
    <name evidence="5" type="ORF">ACFQU8_02770</name>
</gene>
<sequence length="138" mass="15703">MLIHISQTSSAPMYEQVVSEIQRLIAMGHMEPGEMLPSIRGLAKELMTSGITIRRAYQGLEQSGFIYTRKGKGSFVAELSEARLNRWKIEQVQGPLSESILKAKQLDLTEDQFHDLIKRFWEKADDDRQGGDTYGSER</sequence>
<evidence type="ECO:0000256" key="3">
    <source>
        <dbReference type="ARBA" id="ARBA00023163"/>
    </source>
</evidence>
<comment type="caution">
    <text evidence="5">The sequence shown here is derived from an EMBL/GenBank/DDBJ whole genome shotgun (WGS) entry which is preliminary data.</text>
</comment>
<evidence type="ECO:0000256" key="2">
    <source>
        <dbReference type="ARBA" id="ARBA00023125"/>
    </source>
</evidence>
<dbReference type="InterPro" id="IPR036388">
    <property type="entry name" value="WH-like_DNA-bd_sf"/>
</dbReference>
<dbReference type="PROSITE" id="PS50949">
    <property type="entry name" value="HTH_GNTR"/>
    <property type="match status" value="1"/>
</dbReference>
<evidence type="ECO:0000259" key="4">
    <source>
        <dbReference type="PROSITE" id="PS50949"/>
    </source>
</evidence>
<name>A0ABW2UV28_9BACI</name>
<dbReference type="Gene3D" id="1.10.10.10">
    <property type="entry name" value="Winged helix-like DNA-binding domain superfamily/Winged helix DNA-binding domain"/>
    <property type="match status" value="1"/>
</dbReference>
<dbReference type="RefSeq" id="WP_382357646.1">
    <property type="nucleotide sequence ID" value="NZ_JBHTGR010000005.1"/>
</dbReference>
<dbReference type="SUPFAM" id="SSF46785">
    <property type="entry name" value="Winged helix' DNA-binding domain"/>
    <property type="match status" value="1"/>
</dbReference>
<keyword evidence="3" id="KW-0804">Transcription</keyword>
<organism evidence="5 6">
    <name type="scientific">Lentibacillus kimchii</name>
    <dbReference type="NCBI Taxonomy" id="1542911"/>
    <lineage>
        <taxon>Bacteria</taxon>
        <taxon>Bacillati</taxon>
        <taxon>Bacillota</taxon>
        <taxon>Bacilli</taxon>
        <taxon>Bacillales</taxon>
        <taxon>Bacillaceae</taxon>
        <taxon>Lentibacillus</taxon>
    </lineage>
</organism>
<evidence type="ECO:0000256" key="1">
    <source>
        <dbReference type="ARBA" id="ARBA00023015"/>
    </source>
</evidence>
<dbReference type="PANTHER" id="PTHR38445:SF7">
    <property type="entry name" value="GNTR-FAMILY TRANSCRIPTIONAL REGULATOR"/>
    <property type="match status" value="1"/>
</dbReference>
<evidence type="ECO:0000313" key="6">
    <source>
        <dbReference type="Proteomes" id="UP001596620"/>
    </source>
</evidence>